<keyword evidence="3" id="KW-1185">Reference proteome</keyword>
<evidence type="ECO:0000313" key="2">
    <source>
        <dbReference type="EMBL" id="KAK1876204.1"/>
    </source>
</evidence>
<feature type="compositionally biased region" description="Polar residues" evidence="1">
    <location>
        <begin position="170"/>
        <end position="181"/>
    </location>
</feature>
<name>A0AAD9B4U0_DISEL</name>
<dbReference type="AlphaFoldDB" id="A0AAD9B4U0"/>
<gene>
    <name evidence="2" type="ORF">KUDE01_015491</name>
</gene>
<dbReference type="Proteomes" id="UP001228049">
    <property type="component" value="Unassembled WGS sequence"/>
</dbReference>
<feature type="compositionally biased region" description="Polar residues" evidence="1">
    <location>
        <begin position="143"/>
        <end position="157"/>
    </location>
</feature>
<dbReference type="EMBL" id="JASDAP010000032">
    <property type="protein sequence ID" value="KAK1876204.1"/>
    <property type="molecule type" value="Genomic_DNA"/>
</dbReference>
<protein>
    <submittedName>
        <fullName evidence="2">MAGE-like protein 2</fullName>
    </submittedName>
</protein>
<evidence type="ECO:0000256" key="1">
    <source>
        <dbReference type="SAM" id="MobiDB-lite"/>
    </source>
</evidence>
<sequence>MFWKNTAWSWDDVVDDGGYLLSTDLRRTPDPAPDTSLSHIPTTTNMDHIPTRTTNLSHIPTTTTNLSQIPTTTTNLSHIPTRTTNMDHIPTTGLKDLTNHSLTWSCPPQSLHPANNSIYSSGPAYSSYSSYSSYVSSLYSNSTRQASGGSGGTQRHTVSPPPPHHDTNPMCGQTNKLSSFY</sequence>
<proteinExistence type="predicted"/>
<organism evidence="2 3">
    <name type="scientific">Dissostichus eleginoides</name>
    <name type="common">Patagonian toothfish</name>
    <name type="synonym">Dissostichus amissus</name>
    <dbReference type="NCBI Taxonomy" id="100907"/>
    <lineage>
        <taxon>Eukaryota</taxon>
        <taxon>Metazoa</taxon>
        <taxon>Chordata</taxon>
        <taxon>Craniata</taxon>
        <taxon>Vertebrata</taxon>
        <taxon>Euteleostomi</taxon>
        <taxon>Actinopterygii</taxon>
        <taxon>Neopterygii</taxon>
        <taxon>Teleostei</taxon>
        <taxon>Neoteleostei</taxon>
        <taxon>Acanthomorphata</taxon>
        <taxon>Eupercaria</taxon>
        <taxon>Perciformes</taxon>
        <taxon>Notothenioidei</taxon>
        <taxon>Nototheniidae</taxon>
        <taxon>Dissostichus</taxon>
    </lineage>
</organism>
<accession>A0AAD9B4U0</accession>
<comment type="caution">
    <text evidence="2">The sequence shown here is derived from an EMBL/GenBank/DDBJ whole genome shotgun (WGS) entry which is preliminary data.</text>
</comment>
<reference evidence="2" key="1">
    <citation type="submission" date="2023-04" db="EMBL/GenBank/DDBJ databases">
        <title>Chromosome-level genome of Chaenocephalus aceratus.</title>
        <authorList>
            <person name="Park H."/>
        </authorList>
    </citation>
    <scope>NUCLEOTIDE SEQUENCE</scope>
    <source>
        <strain evidence="2">DE</strain>
        <tissue evidence="2">Muscle</tissue>
    </source>
</reference>
<feature type="region of interest" description="Disordered" evidence="1">
    <location>
        <begin position="141"/>
        <end position="181"/>
    </location>
</feature>
<evidence type="ECO:0000313" key="3">
    <source>
        <dbReference type="Proteomes" id="UP001228049"/>
    </source>
</evidence>